<evidence type="ECO:0000256" key="5">
    <source>
        <dbReference type="ARBA" id="ARBA00022989"/>
    </source>
</evidence>
<evidence type="ECO:0000256" key="7">
    <source>
        <dbReference type="SAM" id="Phobius"/>
    </source>
</evidence>
<dbReference type="PANTHER" id="PTHR32322">
    <property type="entry name" value="INNER MEMBRANE TRANSPORTER"/>
    <property type="match status" value="1"/>
</dbReference>
<feature type="transmembrane region" description="Helical" evidence="7">
    <location>
        <begin position="121"/>
        <end position="138"/>
    </location>
</feature>
<dbReference type="Pfam" id="PF00892">
    <property type="entry name" value="EamA"/>
    <property type="match status" value="2"/>
</dbReference>
<accession>A0A9D1PJS0</accession>
<comment type="similarity">
    <text evidence="2">Belongs to the EamA transporter family.</text>
</comment>
<proteinExistence type="inferred from homology"/>
<sequence length="300" mass="33619">MFKSYVWLTFCVVVWGSNFVFGKILVQYFSPALVTSLRLCMIVSFLLCLSLFYRYKQKVRYKKDFILLIVLGSVGIFVNQWSFFNGLTTADPTTAALILAMTPIVTGFLAAIFLKEKITIRMLLGSVVALVGIYYVVTNGNLTQIQLDKGLLWIILTMVTFSIMIIITRLLSSRIDPFTVTLYSNIIALFISIPFIFISTNSGSQLLEPTINIWLFLIVTAIIVHGLANLMWNNHIRNVDASKASILTNLEPFVAMIVGFIILAKPITGTELFGALLIVSGVVLSTYQHAHKHKFTVTRK</sequence>
<gene>
    <name evidence="9" type="ORF">H9895_01355</name>
</gene>
<evidence type="ECO:0000256" key="2">
    <source>
        <dbReference type="ARBA" id="ARBA00007362"/>
    </source>
</evidence>
<reference evidence="9" key="1">
    <citation type="journal article" date="2021" name="PeerJ">
        <title>Extensive microbial diversity within the chicken gut microbiome revealed by metagenomics and culture.</title>
        <authorList>
            <person name="Gilroy R."/>
            <person name="Ravi A."/>
            <person name="Getino M."/>
            <person name="Pursley I."/>
            <person name="Horton D.L."/>
            <person name="Alikhan N.F."/>
            <person name="Baker D."/>
            <person name="Gharbi K."/>
            <person name="Hall N."/>
            <person name="Watson M."/>
            <person name="Adriaenssens E.M."/>
            <person name="Foster-Nyarko E."/>
            <person name="Jarju S."/>
            <person name="Secka A."/>
            <person name="Antonio M."/>
            <person name="Oren A."/>
            <person name="Chaudhuri R.R."/>
            <person name="La Ragione R."/>
            <person name="Hildebrand F."/>
            <person name="Pallen M.J."/>
        </authorList>
    </citation>
    <scope>NUCLEOTIDE SEQUENCE</scope>
    <source>
        <strain evidence="9">CHK169-2315</strain>
    </source>
</reference>
<evidence type="ECO:0000259" key="8">
    <source>
        <dbReference type="Pfam" id="PF00892"/>
    </source>
</evidence>
<keyword evidence="5 7" id="KW-1133">Transmembrane helix</keyword>
<dbReference type="GO" id="GO:0005886">
    <property type="term" value="C:plasma membrane"/>
    <property type="evidence" value="ECO:0007669"/>
    <property type="project" value="UniProtKB-SubCell"/>
</dbReference>
<feature type="transmembrane region" description="Helical" evidence="7">
    <location>
        <begin position="270"/>
        <end position="290"/>
    </location>
</feature>
<dbReference type="InterPro" id="IPR000620">
    <property type="entry name" value="EamA_dom"/>
</dbReference>
<feature type="transmembrane region" description="Helical" evidence="7">
    <location>
        <begin position="178"/>
        <end position="199"/>
    </location>
</feature>
<name>A0A9D1PJS0_9BACI</name>
<dbReference type="InterPro" id="IPR037185">
    <property type="entry name" value="EmrE-like"/>
</dbReference>
<keyword evidence="6 7" id="KW-0472">Membrane</keyword>
<keyword evidence="3" id="KW-1003">Cell membrane</keyword>
<feature type="domain" description="EamA" evidence="8">
    <location>
        <begin position="4"/>
        <end position="137"/>
    </location>
</feature>
<feature type="transmembrane region" description="Helical" evidence="7">
    <location>
        <begin position="32"/>
        <end position="53"/>
    </location>
</feature>
<feature type="domain" description="EamA" evidence="8">
    <location>
        <begin position="149"/>
        <end position="286"/>
    </location>
</feature>
<feature type="transmembrane region" description="Helical" evidence="7">
    <location>
        <begin position="211"/>
        <end position="232"/>
    </location>
</feature>
<evidence type="ECO:0000256" key="1">
    <source>
        <dbReference type="ARBA" id="ARBA00004651"/>
    </source>
</evidence>
<dbReference type="Proteomes" id="UP000823937">
    <property type="component" value="Unassembled WGS sequence"/>
</dbReference>
<evidence type="ECO:0000256" key="4">
    <source>
        <dbReference type="ARBA" id="ARBA00022692"/>
    </source>
</evidence>
<evidence type="ECO:0000313" key="10">
    <source>
        <dbReference type="Proteomes" id="UP000823937"/>
    </source>
</evidence>
<dbReference type="PANTHER" id="PTHR32322:SF18">
    <property type="entry name" value="S-ADENOSYLMETHIONINE_S-ADENOSYLHOMOCYSTEINE TRANSPORTER"/>
    <property type="match status" value="1"/>
</dbReference>
<feature type="transmembrane region" description="Helical" evidence="7">
    <location>
        <begin position="150"/>
        <end position="171"/>
    </location>
</feature>
<feature type="transmembrane region" description="Helical" evidence="7">
    <location>
        <begin position="65"/>
        <end position="83"/>
    </location>
</feature>
<organism evidence="9 10">
    <name type="scientific">Candidatus Pseudogracilibacillus intestinigallinarum</name>
    <dbReference type="NCBI Taxonomy" id="2838742"/>
    <lineage>
        <taxon>Bacteria</taxon>
        <taxon>Bacillati</taxon>
        <taxon>Bacillota</taxon>
        <taxon>Bacilli</taxon>
        <taxon>Bacillales</taxon>
        <taxon>Bacillaceae</taxon>
        <taxon>Pseudogracilibacillus</taxon>
    </lineage>
</organism>
<protein>
    <submittedName>
        <fullName evidence="9">DMT family transporter</fullName>
    </submittedName>
</protein>
<dbReference type="EMBL" id="DXHX01000020">
    <property type="protein sequence ID" value="HIV73710.1"/>
    <property type="molecule type" value="Genomic_DNA"/>
</dbReference>
<evidence type="ECO:0000256" key="3">
    <source>
        <dbReference type="ARBA" id="ARBA00022475"/>
    </source>
</evidence>
<evidence type="ECO:0000313" key="9">
    <source>
        <dbReference type="EMBL" id="HIV73710.1"/>
    </source>
</evidence>
<keyword evidence="4 7" id="KW-0812">Transmembrane</keyword>
<dbReference type="SUPFAM" id="SSF103481">
    <property type="entry name" value="Multidrug resistance efflux transporter EmrE"/>
    <property type="match status" value="2"/>
</dbReference>
<reference evidence="9" key="2">
    <citation type="submission" date="2021-04" db="EMBL/GenBank/DDBJ databases">
        <authorList>
            <person name="Gilroy R."/>
        </authorList>
    </citation>
    <scope>NUCLEOTIDE SEQUENCE</scope>
    <source>
        <strain evidence="9">CHK169-2315</strain>
    </source>
</reference>
<feature type="transmembrane region" description="Helical" evidence="7">
    <location>
        <begin position="95"/>
        <end position="114"/>
    </location>
</feature>
<comment type="subcellular location">
    <subcellularLocation>
        <location evidence="1">Cell membrane</location>
        <topology evidence="1">Multi-pass membrane protein</topology>
    </subcellularLocation>
</comment>
<dbReference type="AlphaFoldDB" id="A0A9D1PJS0"/>
<feature type="transmembrane region" description="Helical" evidence="7">
    <location>
        <begin position="244"/>
        <end position="264"/>
    </location>
</feature>
<evidence type="ECO:0000256" key="6">
    <source>
        <dbReference type="ARBA" id="ARBA00023136"/>
    </source>
</evidence>
<dbReference type="InterPro" id="IPR050638">
    <property type="entry name" value="AA-Vitamin_Transporters"/>
</dbReference>
<comment type="caution">
    <text evidence="9">The sequence shown here is derived from an EMBL/GenBank/DDBJ whole genome shotgun (WGS) entry which is preliminary data.</text>
</comment>